<dbReference type="Proteomes" id="UP000294844">
    <property type="component" value="Unassembled WGS sequence"/>
</dbReference>
<dbReference type="Proteomes" id="UP000295685">
    <property type="component" value="Unassembled WGS sequence"/>
</dbReference>
<accession>A0A4R8SIV3</accession>
<evidence type="ECO:0000313" key="2">
    <source>
        <dbReference type="EMBL" id="TEA05959.1"/>
    </source>
</evidence>
<comment type="caution">
    <text evidence="1">The sequence shown here is derived from an EMBL/GenBank/DDBJ whole genome shotgun (WGS) entry which is preliminary data.</text>
</comment>
<evidence type="ECO:0000313" key="3">
    <source>
        <dbReference type="Proteomes" id="UP000294844"/>
    </source>
</evidence>
<evidence type="ECO:0000313" key="4">
    <source>
        <dbReference type="Proteomes" id="UP000295685"/>
    </source>
</evidence>
<dbReference type="EMBL" id="PECK01000003">
    <property type="protein sequence ID" value="TDZ96864.1"/>
    <property type="molecule type" value="Genomic_DNA"/>
</dbReference>
<dbReference type="EMBL" id="PECM01000008">
    <property type="protein sequence ID" value="TEA05959.1"/>
    <property type="molecule type" value="Genomic_DNA"/>
</dbReference>
<reference evidence="3 4" key="1">
    <citation type="journal article" date="2019" name="Sci. Rep.">
        <title>Extended insight into the Mycobacterium chelonae-abscessus complex through whole genome sequencing of Mycobacterium salmoniphilum outbreak and Mycobacterium salmoniphilum-like strains.</title>
        <authorList>
            <person name="Behra P.R.K."/>
            <person name="Das S."/>
            <person name="Pettersson B.M.F."/>
            <person name="Shirreff L."/>
            <person name="DuCote T."/>
            <person name="Jacobsson K.G."/>
            <person name="Ennis D.G."/>
            <person name="Kirsebom L.A."/>
        </authorList>
    </citation>
    <scope>NUCLEOTIDE SEQUENCE [LARGE SCALE GENOMIC DNA]</scope>
    <source>
        <strain evidence="2 3">CCUG 60883</strain>
        <strain evidence="1 4">CCUG 60885</strain>
    </source>
</reference>
<name>A0A4R8SIV3_9MYCO</name>
<gene>
    <name evidence="2" type="ORF">CCUG60883_03265</name>
    <name evidence="1" type="ORF">CCUG60885_03008</name>
</gene>
<sequence length="122" mass="13540">MPGGFSSLPFWRWFLPSYRPFDSVAQLLTQAGRQCRATAGQCPDHHAIDWFERGQHFCGDVPKPARHTVAYYCSTYRLSDDQTDLGTLRGPGRGALTAALEVNHQVRVGTSRSTLDGLPEFG</sequence>
<organism evidence="1 4">
    <name type="scientific">Mycobacteroides salmoniphilum</name>
    <dbReference type="NCBI Taxonomy" id="404941"/>
    <lineage>
        <taxon>Bacteria</taxon>
        <taxon>Bacillati</taxon>
        <taxon>Actinomycetota</taxon>
        <taxon>Actinomycetes</taxon>
        <taxon>Mycobacteriales</taxon>
        <taxon>Mycobacteriaceae</taxon>
        <taxon>Mycobacteroides</taxon>
    </lineage>
</organism>
<evidence type="ECO:0000313" key="1">
    <source>
        <dbReference type="EMBL" id="TDZ96864.1"/>
    </source>
</evidence>
<protein>
    <submittedName>
        <fullName evidence="1">Uncharacterized protein</fullName>
    </submittedName>
</protein>
<dbReference type="AlphaFoldDB" id="A0A4R8SIV3"/>
<proteinExistence type="predicted"/>
<keyword evidence="3" id="KW-1185">Reference proteome</keyword>